<organism evidence="2">
    <name type="scientific">Paramoeba aestuarina</name>
    <dbReference type="NCBI Taxonomy" id="180227"/>
    <lineage>
        <taxon>Eukaryota</taxon>
        <taxon>Amoebozoa</taxon>
        <taxon>Discosea</taxon>
        <taxon>Flabellinia</taxon>
        <taxon>Dactylopodida</taxon>
        <taxon>Paramoebidae</taxon>
        <taxon>Paramoeba</taxon>
    </lineage>
</organism>
<sequence length="330" mass="36220">MNRSLCLLVLCSSLLFGSLVCGLDLDRGNEELKAALDRAAVIAYQKGKWAETLGQEEGVNLPFICGDWHNLNLYPQPNPNELAPNGALADVLQRQVLNAAYITTLIQLTKYDGSNITGINTTDPQAVTGVFSAWHHHLAAELSTMYNKPITLNYIIHETPTEALHAVVTGEAHMAITPFRTDLTYNGHPRTYRFLSGCPDNGLTTGQLYQSEPFQRFNSYSEILESAGHTIGALNTNCNVYKMTFVEANVECVDNTTVLEDGLYNRRFDAVSESVLDSIMVPGSLPATAFGSFYRTDNPCDPPTEISAGNKLGMLWSVCLSVLMGWLLAF</sequence>
<feature type="signal peptide" evidence="1">
    <location>
        <begin position="1"/>
        <end position="22"/>
    </location>
</feature>
<name>A0A7S4KUK1_9EUKA</name>
<gene>
    <name evidence="2" type="ORF">NAES01612_LOCUS11546</name>
</gene>
<keyword evidence="1" id="KW-0732">Signal</keyword>
<evidence type="ECO:0000313" key="2">
    <source>
        <dbReference type="EMBL" id="CAE2305891.1"/>
    </source>
</evidence>
<evidence type="ECO:0008006" key="3">
    <source>
        <dbReference type="Google" id="ProtNLM"/>
    </source>
</evidence>
<proteinExistence type="predicted"/>
<reference evidence="2" key="1">
    <citation type="submission" date="2021-01" db="EMBL/GenBank/DDBJ databases">
        <authorList>
            <person name="Corre E."/>
            <person name="Pelletier E."/>
            <person name="Niang G."/>
            <person name="Scheremetjew M."/>
            <person name="Finn R."/>
            <person name="Kale V."/>
            <person name="Holt S."/>
            <person name="Cochrane G."/>
            <person name="Meng A."/>
            <person name="Brown T."/>
            <person name="Cohen L."/>
        </authorList>
    </citation>
    <scope>NUCLEOTIDE SEQUENCE</scope>
    <source>
        <strain evidence="2">SoJaBio B1-5/56/2</strain>
    </source>
</reference>
<dbReference type="AlphaFoldDB" id="A0A7S4KUK1"/>
<evidence type="ECO:0000256" key="1">
    <source>
        <dbReference type="SAM" id="SignalP"/>
    </source>
</evidence>
<feature type="chain" id="PRO_5030912315" description="Solute-binding protein family 3/N-terminal domain-containing protein" evidence="1">
    <location>
        <begin position="23"/>
        <end position="330"/>
    </location>
</feature>
<dbReference type="EMBL" id="HBKR01017471">
    <property type="protein sequence ID" value="CAE2305891.1"/>
    <property type="molecule type" value="Transcribed_RNA"/>
</dbReference>
<protein>
    <recommendedName>
        <fullName evidence="3">Solute-binding protein family 3/N-terminal domain-containing protein</fullName>
    </recommendedName>
</protein>
<accession>A0A7S4KUK1</accession>